<evidence type="ECO:0000313" key="2">
    <source>
        <dbReference type="Proteomes" id="UP000183810"/>
    </source>
</evidence>
<evidence type="ECO:0000313" key="1">
    <source>
        <dbReference type="EMBL" id="APE33864.1"/>
    </source>
</evidence>
<name>A0A1J0VPA1_9NOCA</name>
<dbReference type="RefSeq" id="WP_071927046.1">
    <property type="nucleotide sequence ID" value="NZ_CP018082.1"/>
</dbReference>
<keyword evidence="2" id="KW-1185">Reference proteome</keyword>
<proteinExistence type="predicted"/>
<reference evidence="1" key="1">
    <citation type="submission" date="2016-11" db="EMBL/GenBank/DDBJ databases">
        <authorList>
            <person name="Jaros S."/>
            <person name="Januszkiewicz K."/>
            <person name="Wedrychowicz H."/>
        </authorList>
    </citation>
    <scope>NUCLEOTIDE SEQUENCE [LARGE SCALE GENOMIC DNA]</scope>
    <source>
        <strain evidence="1">Y48</strain>
    </source>
</reference>
<dbReference type="EMBL" id="CP018082">
    <property type="protein sequence ID" value="APE33864.1"/>
    <property type="molecule type" value="Genomic_DNA"/>
</dbReference>
<dbReference type="AlphaFoldDB" id="A0A1J0VPA1"/>
<sequence>MFVSPVVLGGGHRCSPALDKHIRLRSAERRQFTTAMMLRYLADWGPFAHERRNRHHETVCISPSTTSTRAYPRS</sequence>
<protein>
    <submittedName>
        <fullName evidence="1">Uncharacterized protein</fullName>
    </submittedName>
</protein>
<gene>
    <name evidence="1" type="ORF">BOX37_07650</name>
</gene>
<accession>A0A1J0VPA1</accession>
<dbReference type="Proteomes" id="UP000183810">
    <property type="component" value="Chromosome"/>
</dbReference>
<organism evidence="1 2">
    <name type="scientific">Nocardia mangyaensis</name>
    <dbReference type="NCBI Taxonomy" id="2213200"/>
    <lineage>
        <taxon>Bacteria</taxon>
        <taxon>Bacillati</taxon>
        <taxon>Actinomycetota</taxon>
        <taxon>Actinomycetes</taxon>
        <taxon>Mycobacteriales</taxon>
        <taxon>Nocardiaceae</taxon>
        <taxon>Nocardia</taxon>
    </lineage>
</organism>
<dbReference type="KEGG" id="nsl:BOX37_07650"/>